<evidence type="ECO:0000313" key="3">
    <source>
        <dbReference type="EMBL" id="MFD2933237.1"/>
    </source>
</evidence>
<accession>A0ABW6AFK7</accession>
<feature type="region of interest" description="Disordered" evidence="1">
    <location>
        <begin position="22"/>
        <end position="71"/>
    </location>
</feature>
<evidence type="ECO:0000256" key="1">
    <source>
        <dbReference type="SAM" id="MobiDB-lite"/>
    </source>
</evidence>
<organism evidence="3 4">
    <name type="scientific">Spirosoma flavum</name>
    <dbReference type="NCBI Taxonomy" id="2048557"/>
    <lineage>
        <taxon>Bacteria</taxon>
        <taxon>Pseudomonadati</taxon>
        <taxon>Bacteroidota</taxon>
        <taxon>Cytophagia</taxon>
        <taxon>Cytophagales</taxon>
        <taxon>Cytophagaceae</taxon>
        <taxon>Spirosoma</taxon>
    </lineage>
</organism>
<proteinExistence type="predicted"/>
<keyword evidence="4" id="KW-1185">Reference proteome</keyword>
<comment type="caution">
    <text evidence="3">The sequence shown here is derived from an EMBL/GenBank/DDBJ whole genome shotgun (WGS) entry which is preliminary data.</text>
</comment>
<sequence length="71" mass="7799">MKKIMIAAVAALLMTSAAFAQDDTKQADKAAQKEMKKEAKAMKKEGKREGNSMKADSGKAMKHMHKSMKNN</sequence>
<evidence type="ECO:0000256" key="2">
    <source>
        <dbReference type="SAM" id="SignalP"/>
    </source>
</evidence>
<dbReference type="EMBL" id="JBHUOM010000002">
    <property type="protein sequence ID" value="MFD2933237.1"/>
    <property type="molecule type" value="Genomic_DNA"/>
</dbReference>
<feature type="compositionally biased region" description="Basic and acidic residues" evidence="1">
    <location>
        <begin position="22"/>
        <end position="59"/>
    </location>
</feature>
<reference evidence="4" key="1">
    <citation type="journal article" date="2019" name="Int. J. Syst. Evol. Microbiol.">
        <title>The Global Catalogue of Microorganisms (GCM) 10K type strain sequencing project: providing services to taxonomists for standard genome sequencing and annotation.</title>
        <authorList>
            <consortium name="The Broad Institute Genomics Platform"/>
            <consortium name="The Broad Institute Genome Sequencing Center for Infectious Disease"/>
            <person name="Wu L."/>
            <person name="Ma J."/>
        </authorList>
    </citation>
    <scope>NUCLEOTIDE SEQUENCE [LARGE SCALE GENOMIC DNA]</scope>
    <source>
        <strain evidence="4">KCTC 52490</strain>
    </source>
</reference>
<dbReference type="Proteomes" id="UP001597512">
    <property type="component" value="Unassembled WGS sequence"/>
</dbReference>
<feature type="compositionally biased region" description="Basic residues" evidence="1">
    <location>
        <begin position="60"/>
        <end position="71"/>
    </location>
</feature>
<feature type="chain" id="PRO_5047345214" description="Pentapeptide MXKDX repeat protein" evidence="2">
    <location>
        <begin position="21"/>
        <end position="71"/>
    </location>
</feature>
<dbReference type="RefSeq" id="WP_381497438.1">
    <property type="nucleotide sequence ID" value="NZ_JBHUOM010000002.1"/>
</dbReference>
<name>A0ABW6AFK7_9BACT</name>
<evidence type="ECO:0008006" key="5">
    <source>
        <dbReference type="Google" id="ProtNLM"/>
    </source>
</evidence>
<protein>
    <recommendedName>
        <fullName evidence="5">Pentapeptide MXKDX repeat protein</fullName>
    </recommendedName>
</protein>
<gene>
    <name evidence="3" type="ORF">ACFS25_05550</name>
</gene>
<evidence type="ECO:0000313" key="4">
    <source>
        <dbReference type="Proteomes" id="UP001597512"/>
    </source>
</evidence>
<feature type="signal peptide" evidence="2">
    <location>
        <begin position="1"/>
        <end position="20"/>
    </location>
</feature>
<keyword evidence="2" id="KW-0732">Signal</keyword>